<dbReference type="Proteomes" id="UP001166093">
    <property type="component" value="Unassembled WGS sequence"/>
</dbReference>
<dbReference type="Pfam" id="PF00413">
    <property type="entry name" value="Peptidase_M10"/>
    <property type="match status" value="1"/>
</dbReference>
<dbReference type="InterPro" id="IPR006026">
    <property type="entry name" value="Peptidase_Metallo"/>
</dbReference>
<evidence type="ECO:0000259" key="10">
    <source>
        <dbReference type="SMART" id="SM00235"/>
    </source>
</evidence>
<dbReference type="PANTHER" id="PTHR10201:SF323">
    <property type="entry name" value="MATRIX METALLOPROTEINASE-21"/>
    <property type="match status" value="1"/>
</dbReference>
<sequence length="858" mass="98834">MATPRYHISFTKWVPEMCLFSEHIFGGLSYQIMLSPLVVVVDVDMTPNTPSQCRNVTLQCGEQDPSVYWQRKKQKIGKGSELTICVEDFPDAGNFTCHNDNGDILNHTLVLIQVTKNDRGEHPKQILQEISDQMYIKCETKNYSGVFECSWNLNVNPNTVQILAEAYRPNSSISCTVHDQDKSRAICHELTYCPFQEEQEKVQVHLYAIDGPRFESYSNQFFLADIVTPEKIPIHKKDEGDKKVIVSWEYPNSWDKPHSYFPLKFEVKVLKNKNNCNHEVRSNQLTCNHKVPYKEFLTKYGYVEPVGWEDLDSENVPMPIDENQAPKELISEGEPPSRFGEDIEQQPTESPAYIESLKSFQRENGIPVTGVLDEQTKEVMNRPRCGVPDHKASSNETASNETSTASQANSTTELASSDTEMAPIREKRFLSWLVEHVRKKRADVYTLAGDSRTNQAFSKATLKWRLMEEGYSMHLSIEQQKSVLRLAFRMWSEVIPVQFVEDLTSSSSEIDIKLGFGTARHLGCSQVFDGAGQEFAHAWYLGDIHFDDDEHFVGTNSDQGISLLKVAVHEIGHALGLPHKYRTGSVMQPNYIPQDNHVEINWLDRKEMQALYGICQGPFNTVFDWVRREKSTTGDWIYRFNTYFFRSSWYWMYENRSNRTRYGDPFPVNIGWRGIPSSDIDAFIHIWTWNINAQYFFKGTQYWRYDPDNDMIFTEDPEGVRYPKLISEGFPGAPSPIDTGFFDKRDRNIYFFRGSQVTAFSVDLKQKLSGYPKQIVDVFPATTPGDHPIGNIDSVYYSYTTNSIYFIKDTLYWKVVTDNDRIRNPSYPFNGLLQQNKVSNSWFDICDVHNSVLLMGSK</sequence>
<feature type="region of interest" description="Disordered" evidence="9">
    <location>
        <begin position="329"/>
        <end position="348"/>
    </location>
</feature>
<dbReference type="Gene3D" id="2.110.10.10">
    <property type="entry name" value="Hemopexin-like domain"/>
    <property type="match status" value="2"/>
</dbReference>
<keyword evidence="7" id="KW-0482">Metalloprotease</keyword>
<dbReference type="CDD" id="cd04278">
    <property type="entry name" value="ZnMc_MMP"/>
    <property type="match status" value="1"/>
</dbReference>
<dbReference type="InterPro" id="IPR024079">
    <property type="entry name" value="MetalloPept_cat_dom_sf"/>
</dbReference>
<dbReference type="SMART" id="SM00120">
    <property type="entry name" value="HX"/>
    <property type="match status" value="4"/>
</dbReference>
<dbReference type="InterPro" id="IPR036375">
    <property type="entry name" value="Hemopexin-like_dom_sf"/>
</dbReference>
<dbReference type="InterPro" id="IPR013783">
    <property type="entry name" value="Ig-like_fold"/>
</dbReference>
<evidence type="ECO:0000313" key="12">
    <source>
        <dbReference type="Proteomes" id="UP001166093"/>
    </source>
</evidence>
<evidence type="ECO:0000256" key="1">
    <source>
        <dbReference type="ARBA" id="ARBA00010370"/>
    </source>
</evidence>
<feature type="repeat" description="Hemopexin" evidence="8">
    <location>
        <begin position="677"/>
        <end position="733"/>
    </location>
</feature>
<protein>
    <submittedName>
        <fullName evidence="11">MMP21 protein</fullName>
    </submittedName>
</protein>
<feature type="compositionally biased region" description="Low complexity" evidence="9">
    <location>
        <begin position="394"/>
        <end position="413"/>
    </location>
</feature>
<gene>
    <name evidence="11" type="primary">Mmp21_1</name>
    <name evidence="11" type="ORF">GTO93_0012301</name>
</gene>
<dbReference type="Pfam" id="PF10420">
    <property type="entry name" value="IL12p40_C"/>
    <property type="match status" value="1"/>
</dbReference>
<feature type="repeat" description="Hemopexin" evidence="8">
    <location>
        <begin position="734"/>
        <end position="782"/>
    </location>
</feature>
<dbReference type="PRINTS" id="PR00138">
    <property type="entry name" value="MATRIXIN"/>
</dbReference>
<evidence type="ECO:0000256" key="8">
    <source>
        <dbReference type="PROSITE-ProRule" id="PRU01011"/>
    </source>
</evidence>
<dbReference type="SUPFAM" id="SSF55486">
    <property type="entry name" value="Metalloproteases ('zincins'), catalytic domain"/>
    <property type="match status" value="1"/>
</dbReference>
<feature type="compositionally biased region" description="Basic and acidic residues" evidence="9">
    <location>
        <begin position="382"/>
        <end position="393"/>
    </location>
</feature>
<keyword evidence="4" id="KW-0378">Hydrolase</keyword>
<accession>A0ABS2YIS7</accession>
<dbReference type="SUPFAM" id="SSF47090">
    <property type="entry name" value="PGBD-like"/>
    <property type="match status" value="1"/>
</dbReference>
<evidence type="ECO:0000256" key="9">
    <source>
        <dbReference type="SAM" id="MobiDB-lite"/>
    </source>
</evidence>
<evidence type="ECO:0000256" key="4">
    <source>
        <dbReference type="ARBA" id="ARBA00022801"/>
    </source>
</evidence>
<evidence type="ECO:0000256" key="2">
    <source>
        <dbReference type="ARBA" id="ARBA00022670"/>
    </source>
</evidence>
<evidence type="ECO:0000256" key="3">
    <source>
        <dbReference type="ARBA" id="ARBA00022723"/>
    </source>
</evidence>
<dbReference type="SUPFAM" id="SSF49265">
    <property type="entry name" value="Fibronectin type III"/>
    <property type="match status" value="1"/>
</dbReference>
<dbReference type="SUPFAM" id="SSF50923">
    <property type="entry name" value="Hemopexin-like domain"/>
    <property type="match status" value="1"/>
</dbReference>
<comment type="caution">
    <text evidence="11">The sequence shown here is derived from an EMBL/GenBank/DDBJ whole genome shotgun (WGS) entry which is preliminary data.</text>
</comment>
<keyword evidence="2" id="KW-0645">Protease</keyword>
<dbReference type="InterPro" id="IPR021190">
    <property type="entry name" value="Pept_M10A"/>
</dbReference>
<organism evidence="11 12">
    <name type="scientific">Polyodon spathula</name>
    <name type="common">North American paddlefish</name>
    <name type="synonym">Squalus spathula</name>
    <dbReference type="NCBI Taxonomy" id="7913"/>
    <lineage>
        <taxon>Eukaryota</taxon>
        <taxon>Metazoa</taxon>
        <taxon>Chordata</taxon>
        <taxon>Craniata</taxon>
        <taxon>Vertebrata</taxon>
        <taxon>Euteleostomi</taxon>
        <taxon>Actinopterygii</taxon>
        <taxon>Chondrostei</taxon>
        <taxon>Acipenseriformes</taxon>
        <taxon>Polyodontidae</taxon>
        <taxon>Polyodon</taxon>
    </lineage>
</organism>
<evidence type="ECO:0000313" key="11">
    <source>
        <dbReference type="EMBL" id="MBN3286420.1"/>
    </source>
</evidence>
<dbReference type="InterPro" id="IPR001818">
    <property type="entry name" value="Pept_M10_metallopeptidase"/>
</dbReference>
<dbReference type="Gene3D" id="3.40.390.10">
    <property type="entry name" value="Collagenase (Catalytic Domain)"/>
    <property type="match status" value="1"/>
</dbReference>
<proteinExistence type="inferred from homology"/>
<dbReference type="Pfam" id="PF00045">
    <property type="entry name" value="Hemopexin"/>
    <property type="match status" value="1"/>
</dbReference>
<reference evidence="11" key="1">
    <citation type="journal article" date="2021" name="Cell">
        <title>Tracing the genetic footprints of vertebrate landing in non-teleost ray-finned fishes.</title>
        <authorList>
            <person name="Bi X."/>
            <person name="Wang K."/>
            <person name="Yang L."/>
            <person name="Pan H."/>
            <person name="Jiang H."/>
            <person name="Wei Q."/>
            <person name="Fang M."/>
            <person name="Yu H."/>
            <person name="Zhu C."/>
            <person name="Cai Y."/>
            <person name="He Y."/>
            <person name="Gan X."/>
            <person name="Zeng H."/>
            <person name="Yu D."/>
            <person name="Zhu Y."/>
            <person name="Jiang H."/>
            <person name="Qiu Q."/>
            <person name="Yang H."/>
            <person name="Zhang Y.E."/>
            <person name="Wang W."/>
            <person name="Zhu M."/>
            <person name="He S."/>
            <person name="Zhang G."/>
        </authorList>
    </citation>
    <scope>NUCLEOTIDE SEQUENCE</scope>
    <source>
        <strain evidence="11">Pddl_001</strain>
    </source>
</reference>
<name>A0ABS2YIS7_POLSP</name>
<evidence type="ECO:0000256" key="6">
    <source>
        <dbReference type="ARBA" id="ARBA00022837"/>
    </source>
</evidence>
<keyword evidence="12" id="KW-1185">Reference proteome</keyword>
<feature type="region of interest" description="Disordered" evidence="9">
    <location>
        <begin position="382"/>
        <end position="420"/>
    </location>
</feature>
<dbReference type="Pfam" id="PF01471">
    <property type="entry name" value="PG_binding_1"/>
    <property type="match status" value="1"/>
</dbReference>
<dbReference type="Gene3D" id="2.60.40.10">
    <property type="entry name" value="Immunoglobulins"/>
    <property type="match status" value="3"/>
</dbReference>
<dbReference type="InterPro" id="IPR036365">
    <property type="entry name" value="PGBD-like_sf"/>
</dbReference>
<feature type="non-terminal residue" evidence="11">
    <location>
        <position position="1"/>
    </location>
</feature>
<evidence type="ECO:0000256" key="5">
    <source>
        <dbReference type="ARBA" id="ARBA00022833"/>
    </source>
</evidence>
<keyword evidence="5" id="KW-0862">Zinc</keyword>
<dbReference type="InterPro" id="IPR019482">
    <property type="entry name" value="IL-12_beta_cen-dom"/>
</dbReference>
<feature type="domain" description="Peptidase metallopeptidase" evidence="10">
    <location>
        <begin position="453"/>
        <end position="614"/>
    </location>
</feature>
<dbReference type="EMBL" id="JAAWVQ010157754">
    <property type="protein sequence ID" value="MBN3286420.1"/>
    <property type="molecule type" value="Genomic_DNA"/>
</dbReference>
<dbReference type="InterPro" id="IPR018487">
    <property type="entry name" value="Hemopexin-like_repeat"/>
</dbReference>
<dbReference type="InterPro" id="IPR002477">
    <property type="entry name" value="Peptidoglycan-bd-like"/>
</dbReference>
<dbReference type="InterPro" id="IPR036116">
    <property type="entry name" value="FN3_sf"/>
</dbReference>
<dbReference type="PROSITE" id="PS51642">
    <property type="entry name" value="HEMOPEXIN_2"/>
    <property type="match status" value="2"/>
</dbReference>
<keyword evidence="6" id="KW-0106">Calcium</keyword>
<feature type="non-terminal residue" evidence="11">
    <location>
        <position position="858"/>
    </location>
</feature>
<dbReference type="SMART" id="SM00235">
    <property type="entry name" value="ZnMc"/>
    <property type="match status" value="1"/>
</dbReference>
<comment type="similarity">
    <text evidence="1">Belongs to the peptidase M10A family.</text>
</comment>
<keyword evidence="3" id="KW-0479">Metal-binding</keyword>
<dbReference type="InterPro" id="IPR033739">
    <property type="entry name" value="M10A_MMP"/>
</dbReference>
<evidence type="ECO:0000256" key="7">
    <source>
        <dbReference type="ARBA" id="ARBA00023049"/>
    </source>
</evidence>
<dbReference type="PANTHER" id="PTHR10201">
    <property type="entry name" value="MATRIX METALLOPROTEINASE"/>
    <property type="match status" value="1"/>
</dbReference>